<evidence type="ECO:0000256" key="4">
    <source>
        <dbReference type="ARBA" id="ARBA00022801"/>
    </source>
</evidence>
<sequence length="181" mass="21944">MKLLINEKFLWDLYNLIEKVDDAYAQTPFPLRTMKEVFCPDLYELRRKYEKKQGRKNFSKLISYLKRRGLIRIKELEEKKGLLITQKGKDKILKIRNKLLLSFPKKKRKDGKWLMVAFDIPEKRKGIRNYFREKLIEFGFQNFQKSIWISPFDVLKEVQEIIRNLGVEKNVRIFLIEETQI</sequence>
<dbReference type="GO" id="GO:0043571">
    <property type="term" value="P:maintenance of CRISPR repeat elements"/>
    <property type="evidence" value="ECO:0007669"/>
    <property type="project" value="InterPro"/>
</dbReference>
<keyword evidence="1" id="KW-0540">Nuclease</keyword>
<organism evidence="8 9">
    <name type="scientific">Candidatus Nealsonbacteria bacterium CG23_combo_of_CG06-09_8_20_14_all_36_12</name>
    <dbReference type="NCBI Taxonomy" id="1974718"/>
    <lineage>
        <taxon>Bacteria</taxon>
        <taxon>Candidatus Nealsoniibacteriota</taxon>
    </lineage>
</organism>
<proteinExistence type="predicted"/>
<keyword evidence="6" id="KW-0051">Antiviral defense</keyword>
<gene>
    <name evidence="8" type="primary">cas2</name>
    <name evidence="8" type="ORF">COX34_01670</name>
</gene>
<dbReference type="Gene3D" id="3.30.70.2650">
    <property type="match status" value="1"/>
</dbReference>
<name>A0A2G9Z080_9BACT</name>
<accession>A0A2G9Z080</accession>
<dbReference type="PANTHER" id="PTHR30319:SF1">
    <property type="entry name" value="TRANSCRIPTIONAL REPRESSOR PAAX"/>
    <property type="match status" value="1"/>
</dbReference>
<dbReference type="GO" id="GO:0006351">
    <property type="term" value="P:DNA-templated transcription"/>
    <property type="evidence" value="ECO:0007669"/>
    <property type="project" value="TreeGrafter"/>
</dbReference>
<dbReference type="GO" id="GO:0004521">
    <property type="term" value="F:RNA endonuclease activity"/>
    <property type="evidence" value="ECO:0007669"/>
    <property type="project" value="InterPro"/>
</dbReference>
<keyword evidence="5" id="KW-0460">Magnesium</keyword>
<evidence type="ECO:0000313" key="8">
    <source>
        <dbReference type="EMBL" id="PIP24905.1"/>
    </source>
</evidence>
<reference evidence="8 9" key="1">
    <citation type="submission" date="2017-09" db="EMBL/GenBank/DDBJ databases">
        <title>Depth-based differentiation of microbial function through sediment-hosted aquifers and enrichment of novel symbionts in the deep terrestrial subsurface.</title>
        <authorList>
            <person name="Probst A.J."/>
            <person name="Ladd B."/>
            <person name="Jarett J.K."/>
            <person name="Geller-Mcgrath D.E."/>
            <person name="Sieber C.M."/>
            <person name="Emerson J.B."/>
            <person name="Anantharaman K."/>
            <person name="Thomas B.C."/>
            <person name="Malmstrom R."/>
            <person name="Stieglmeier M."/>
            <person name="Klingl A."/>
            <person name="Woyke T."/>
            <person name="Ryan C.M."/>
            <person name="Banfield J.F."/>
        </authorList>
    </citation>
    <scope>NUCLEOTIDE SEQUENCE [LARGE SCALE GENOMIC DNA]</scope>
    <source>
        <strain evidence="8">CG23_combo_of_CG06-09_8_20_14_all_36_12</strain>
    </source>
</reference>
<keyword evidence="4" id="KW-0378">Hydrolase</keyword>
<dbReference type="AlphaFoldDB" id="A0A2G9Z080"/>
<protein>
    <submittedName>
        <fullName evidence="8">CRISPR-associated endonuclease Cas2</fullName>
    </submittedName>
</protein>
<dbReference type="InterPro" id="IPR021127">
    <property type="entry name" value="CRISPR_associated_Cas2"/>
</dbReference>
<dbReference type="EMBL" id="PCRS01000027">
    <property type="protein sequence ID" value="PIP24905.1"/>
    <property type="molecule type" value="Genomic_DNA"/>
</dbReference>
<feature type="domain" description="Transcriptional repressor PaaX-like central Cas2-like" evidence="7">
    <location>
        <begin position="107"/>
        <end position="175"/>
    </location>
</feature>
<evidence type="ECO:0000256" key="5">
    <source>
        <dbReference type="ARBA" id="ARBA00022842"/>
    </source>
</evidence>
<dbReference type="InterPro" id="IPR048846">
    <property type="entry name" value="PaaX-like_central"/>
</dbReference>
<dbReference type="Proteomes" id="UP000228681">
    <property type="component" value="Unassembled WGS sequence"/>
</dbReference>
<keyword evidence="3 8" id="KW-0255">Endonuclease</keyword>
<dbReference type="Pfam" id="PF20803">
    <property type="entry name" value="PaaX_M"/>
    <property type="match status" value="1"/>
</dbReference>
<comment type="caution">
    <text evidence="8">The sequence shown here is derived from an EMBL/GenBank/DDBJ whole genome shotgun (WGS) entry which is preliminary data.</text>
</comment>
<evidence type="ECO:0000256" key="6">
    <source>
        <dbReference type="ARBA" id="ARBA00023118"/>
    </source>
</evidence>
<evidence type="ECO:0000259" key="7">
    <source>
        <dbReference type="Pfam" id="PF20803"/>
    </source>
</evidence>
<evidence type="ECO:0000313" key="9">
    <source>
        <dbReference type="Proteomes" id="UP000228681"/>
    </source>
</evidence>
<dbReference type="NCBIfam" id="TIGR01573">
    <property type="entry name" value="cas2"/>
    <property type="match status" value="1"/>
</dbReference>
<evidence type="ECO:0000256" key="3">
    <source>
        <dbReference type="ARBA" id="ARBA00022759"/>
    </source>
</evidence>
<evidence type="ECO:0000256" key="2">
    <source>
        <dbReference type="ARBA" id="ARBA00022723"/>
    </source>
</evidence>
<dbReference type="SUPFAM" id="SSF143430">
    <property type="entry name" value="TTP0101/SSO1404-like"/>
    <property type="match status" value="1"/>
</dbReference>
<dbReference type="PANTHER" id="PTHR30319">
    <property type="entry name" value="PHENYLACETIC ACID REGULATOR-RELATED TRANSCRIPTIONAL REPRESSOR"/>
    <property type="match status" value="1"/>
</dbReference>
<evidence type="ECO:0000256" key="1">
    <source>
        <dbReference type="ARBA" id="ARBA00022722"/>
    </source>
</evidence>
<keyword evidence="2" id="KW-0479">Metal-binding</keyword>